<keyword evidence="10" id="KW-1185">Reference proteome</keyword>
<keyword evidence="7" id="KW-0143">Chaperone</keyword>
<dbReference type="GO" id="GO:0005759">
    <property type="term" value="C:mitochondrial matrix"/>
    <property type="evidence" value="ECO:0007669"/>
    <property type="project" value="UniProtKB-SubCell"/>
</dbReference>
<proteinExistence type="inferred from homology"/>
<dbReference type="GO" id="GO:0044183">
    <property type="term" value="F:protein folding chaperone"/>
    <property type="evidence" value="ECO:0007669"/>
    <property type="project" value="TreeGrafter"/>
</dbReference>
<keyword evidence="6" id="KW-0496">Mitochondrion</keyword>
<dbReference type="PANTHER" id="PTHR46749">
    <property type="entry name" value="COMPLEX III ASSEMBLY FACTOR LYRM7"/>
    <property type="match status" value="1"/>
</dbReference>
<accession>A0AAE0K9X8</accession>
<comment type="caution">
    <text evidence="9">The sequence shown here is derived from an EMBL/GenBank/DDBJ whole genome shotgun (WGS) entry which is preliminary data.</text>
</comment>
<comment type="subcellular location">
    <subcellularLocation>
        <location evidence="1">Mitochondrion matrix</location>
    </subcellularLocation>
</comment>
<reference evidence="9" key="1">
    <citation type="journal article" date="2023" name="Mol. Phylogenet. Evol.">
        <title>Genome-scale phylogeny and comparative genomics of the fungal order Sordariales.</title>
        <authorList>
            <person name="Hensen N."/>
            <person name="Bonometti L."/>
            <person name="Westerberg I."/>
            <person name="Brannstrom I.O."/>
            <person name="Guillou S."/>
            <person name="Cros-Aarteil S."/>
            <person name="Calhoun S."/>
            <person name="Haridas S."/>
            <person name="Kuo A."/>
            <person name="Mondo S."/>
            <person name="Pangilinan J."/>
            <person name="Riley R."/>
            <person name="LaButti K."/>
            <person name="Andreopoulos B."/>
            <person name="Lipzen A."/>
            <person name="Chen C."/>
            <person name="Yan M."/>
            <person name="Daum C."/>
            <person name="Ng V."/>
            <person name="Clum A."/>
            <person name="Steindorff A."/>
            <person name="Ohm R.A."/>
            <person name="Martin F."/>
            <person name="Silar P."/>
            <person name="Natvig D.O."/>
            <person name="Lalanne C."/>
            <person name="Gautier V."/>
            <person name="Ament-Velasquez S.L."/>
            <person name="Kruys A."/>
            <person name="Hutchinson M.I."/>
            <person name="Powell A.J."/>
            <person name="Barry K."/>
            <person name="Miller A.N."/>
            <person name="Grigoriev I.V."/>
            <person name="Debuchy R."/>
            <person name="Gladieux P."/>
            <person name="Hiltunen Thoren M."/>
            <person name="Johannesson H."/>
        </authorList>
    </citation>
    <scope>NUCLEOTIDE SEQUENCE</scope>
    <source>
        <strain evidence="9">CBS 232.78</strain>
    </source>
</reference>
<evidence type="ECO:0000256" key="2">
    <source>
        <dbReference type="ARBA" id="ARBA00009949"/>
    </source>
</evidence>
<comment type="subunit">
    <text evidence="3">Interacts with RIP1.</text>
</comment>
<protein>
    <recommendedName>
        <fullName evidence="4">Mitochondrial zinc maintenance protein 1, mitochondrial</fullName>
    </recommendedName>
</protein>
<organism evidence="9 10">
    <name type="scientific">Podospora didyma</name>
    <dbReference type="NCBI Taxonomy" id="330526"/>
    <lineage>
        <taxon>Eukaryota</taxon>
        <taxon>Fungi</taxon>
        <taxon>Dikarya</taxon>
        <taxon>Ascomycota</taxon>
        <taxon>Pezizomycotina</taxon>
        <taxon>Sordariomycetes</taxon>
        <taxon>Sordariomycetidae</taxon>
        <taxon>Sordariales</taxon>
        <taxon>Podosporaceae</taxon>
        <taxon>Podospora</taxon>
    </lineage>
</organism>
<evidence type="ECO:0000256" key="8">
    <source>
        <dbReference type="ARBA" id="ARBA00025268"/>
    </source>
</evidence>
<keyword evidence="5" id="KW-0809">Transit peptide</keyword>
<evidence type="ECO:0000313" key="10">
    <source>
        <dbReference type="Proteomes" id="UP001285441"/>
    </source>
</evidence>
<dbReference type="CDD" id="cd20267">
    <property type="entry name" value="Complex1_LYR_LYRM7"/>
    <property type="match status" value="1"/>
</dbReference>
<evidence type="ECO:0000256" key="6">
    <source>
        <dbReference type="ARBA" id="ARBA00023128"/>
    </source>
</evidence>
<evidence type="ECO:0000256" key="5">
    <source>
        <dbReference type="ARBA" id="ARBA00022946"/>
    </source>
</evidence>
<evidence type="ECO:0000256" key="1">
    <source>
        <dbReference type="ARBA" id="ARBA00004305"/>
    </source>
</evidence>
<name>A0AAE0K9X8_9PEZI</name>
<sequence length="109" mass="12265">MALQAYRHLMRAVRVAFEGDARVLDAARQQIRMNFREKATLPASDPSIQPAIQHAEEVACFLRANVVQGKKEGDRYKLRIHEDTERGDNDTIKVAGKTVTIDGKKCTDL</sequence>
<comment type="similarity">
    <text evidence="2">Belongs to the complex I LYR family. MZM1 subfamily.</text>
</comment>
<gene>
    <name evidence="9" type="ORF">B0H63DRAFT_527189</name>
</gene>
<dbReference type="EMBL" id="JAULSW010000008">
    <property type="protein sequence ID" value="KAK3372340.1"/>
    <property type="molecule type" value="Genomic_DNA"/>
</dbReference>
<evidence type="ECO:0000256" key="3">
    <source>
        <dbReference type="ARBA" id="ARBA00011589"/>
    </source>
</evidence>
<dbReference type="InterPro" id="IPR050435">
    <property type="entry name" value="MZM1/LYRM7"/>
</dbReference>
<dbReference type="AlphaFoldDB" id="A0AAE0K9X8"/>
<dbReference type="InterPro" id="IPR045298">
    <property type="entry name" value="Complex1_LYR_LYRM7"/>
</dbReference>
<comment type="function">
    <text evidence="8">Assembly factor required for Rieske Fe-S protein RIP1 incorporation into the cytochrome b-c1 (CIII) complex. Functions as a chaperone, binding to this subunit within the mitochondrial matrix and stabilizing it prior to its translocation and insertion into the late CIII dimeric intermediate within the mitochondrial inner membrane. Modulates the mitochondrial matrix zinc pool.</text>
</comment>
<dbReference type="Proteomes" id="UP001285441">
    <property type="component" value="Unassembled WGS sequence"/>
</dbReference>
<dbReference type="PANTHER" id="PTHR46749:SF1">
    <property type="entry name" value="COMPLEX III ASSEMBLY FACTOR LYRM7"/>
    <property type="match status" value="1"/>
</dbReference>
<reference evidence="9" key="2">
    <citation type="submission" date="2023-06" db="EMBL/GenBank/DDBJ databases">
        <authorList>
            <consortium name="Lawrence Berkeley National Laboratory"/>
            <person name="Haridas S."/>
            <person name="Hensen N."/>
            <person name="Bonometti L."/>
            <person name="Westerberg I."/>
            <person name="Brannstrom I.O."/>
            <person name="Guillou S."/>
            <person name="Cros-Aarteil S."/>
            <person name="Calhoun S."/>
            <person name="Kuo A."/>
            <person name="Mondo S."/>
            <person name="Pangilinan J."/>
            <person name="Riley R."/>
            <person name="LaButti K."/>
            <person name="Andreopoulos B."/>
            <person name="Lipzen A."/>
            <person name="Chen C."/>
            <person name="Yanf M."/>
            <person name="Daum C."/>
            <person name="Ng V."/>
            <person name="Clum A."/>
            <person name="Steindorff A."/>
            <person name="Ohm R."/>
            <person name="Martin F."/>
            <person name="Silar P."/>
            <person name="Natvig D."/>
            <person name="Lalanne C."/>
            <person name="Gautier V."/>
            <person name="Ament-velasquez S.L."/>
            <person name="Kruys A."/>
            <person name="Hutchinson M.I."/>
            <person name="Powell A.J."/>
            <person name="Barry K."/>
            <person name="Miller A.N."/>
            <person name="Grigoriev I.V."/>
            <person name="Debuchy R."/>
            <person name="Gladieux P."/>
            <person name="Thoren M.H."/>
            <person name="Johannesson H."/>
        </authorList>
    </citation>
    <scope>NUCLEOTIDE SEQUENCE</scope>
    <source>
        <strain evidence="9">CBS 232.78</strain>
    </source>
</reference>
<evidence type="ECO:0000256" key="4">
    <source>
        <dbReference type="ARBA" id="ARBA00015108"/>
    </source>
</evidence>
<evidence type="ECO:0000313" key="9">
    <source>
        <dbReference type="EMBL" id="KAK3372340.1"/>
    </source>
</evidence>
<evidence type="ECO:0000256" key="7">
    <source>
        <dbReference type="ARBA" id="ARBA00023186"/>
    </source>
</evidence>
<dbReference type="GO" id="GO:0034551">
    <property type="term" value="P:mitochondrial respiratory chain complex III assembly"/>
    <property type="evidence" value="ECO:0007669"/>
    <property type="project" value="InterPro"/>
</dbReference>